<sequence>MIQVRNGFWDRAGNELQKTEGWLRSTLKTLDRPLIFAIDGLECDRQSRGRLLTSLKAVSGKTSILKILLSTRPEERILEQLNGMGKIQMECSATRDRLVVEKTAATPLSYLPDQVKVLVMEALSCSARGSGIWTRMIVELIETCAIRALGPMRAFLDEMPQASQLRELYASLYSRYTADDPENQIPATTALEILAVARWPLSMLELGWAVALGAADETVRNVDALAQRVDYQRFMSLIQPFVAHVDFVEVAKHQVKLVHQSVKEFVINFISLASDEPSKPIRAYATLAPPLPAPMRRQRMEQLEAGILAISVRYLLLHEIGENNLLAEERLVLEELPQDPDLFDDDHVPTECGFGELFVYASCHWTEHFRAVSAASLLPSVADIEVLCRAGSTRLHSWIVQNCRPDCATRPRLAFDSSLYGALNITSLYGSEAMLQRVLNESDLDGPGDAFLPRPVMKAADQILQWIEGRWGSALLSKAVRVVCLPMARGRFGAAQHRIRLSTELLDISQSESSLIGTAVCGNHVNVMGYLLVQQGIEAHVLHRNVRGENVLHLASRYCNPAVFRQLVPRLKHDVYQRDAGRHGLDSDYSQQ</sequence>
<accession>A0AA40ABR9</accession>
<dbReference type="GeneID" id="85330377"/>
<keyword evidence="2" id="KW-1185">Reference proteome</keyword>
<protein>
    <submittedName>
        <fullName evidence="1">Uncharacterized protein</fullName>
    </submittedName>
</protein>
<comment type="caution">
    <text evidence="1">The sequence shown here is derived from an EMBL/GenBank/DDBJ whole genome shotgun (WGS) entry which is preliminary data.</text>
</comment>
<dbReference type="AlphaFoldDB" id="A0AA40ABR9"/>
<evidence type="ECO:0000313" key="2">
    <source>
        <dbReference type="Proteomes" id="UP001172101"/>
    </source>
</evidence>
<name>A0AA40ABR9_9PEZI</name>
<dbReference type="PANTHER" id="PTHR10039">
    <property type="entry name" value="AMELOGENIN"/>
    <property type="match status" value="1"/>
</dbReference>
<organism evidence="1 2">
    <name type="scientific">Lasiosphaeria miniovina</name>
    <dbReference type="NCBI Taxonomy" id="1954250"/>
    <lineage>
        <taxon>Eukaryota</taxon>
        <taxon>Fungi</taxon>
        <taxon>Dikarya</taxon>
        <taxon>Ascomycota</taxon>
        <taxon>Pezizomycotina</taxon>
        <taxon>Sordariomycetes</taxon>
        <taxon>Sordariomycetidae</taxon>
        <taxon>Sordariales</taxon>
        <taxon>Lasiosphaeriaceae</taxon>
        <taxon>Lasiosphaeria</taxon>
    </lineage>
</organism>
<evidence type="ECO:0000313" key="1">
    <source>
        <dbReference type="EMBL" id="KAK0712951.1"/>
    </source>
</evidence>
<dbReference type="PANTHER" id="PTHR10039:SF10">
    <property type="entry name" value="NACHT DOMAIN-CONTAINING PROTEIN"/>
    <property type="match status" value="1"/>
</dbReference>
<gene>
    <name evidence="1" type="ORF">B0T26DRAFT_803888</name>
</gene>
<dbReference type="RefSeq" id="XP_060294274.1">
    <property type="nucleotide sequence ID" value="XM_060447107.1"/>
</dbReference>
<proteinExistence type="predicted"/>
<dbReference type="Proteomes" id="UP001172101">
    <property type="component" value="Unassembled WGS sequence"/>
</dbReference>
<dbReference type="EMBL" id="JAUIRO010000005">
    <property type="protein sequence ID" value="KAK0712951.1"/>
    <property type="molecule type" value="Genomic_DNA"/>
</dbReference>
<reference evidence="1" key="1">
    <citation type="submission" date="2023-06" db="EMBL/GenBank/DDBJ databases">
        <title>Genome-scale phylogeny and comparative genomics of the fungal order Sordariales.</title>
        <authorList>
            <consortium name="Lawrence Berkeley National Laboratory"/>
            <person name="Hensen N."/>
            <person name="Bonometti L."/>
            <person name="Westerberg I."/>
            <person name="Brannstrom I.O."/>
            <person name="Guillou S."/>
            <person name="Cros-Aarteil S."/>
            <person name="Calhoun S."/>
            <person name="Haridas S."/>
            <person name="Kuo A."/>
            <person name="Mondo S."/>
            <person name="Pangilinan J."/>
            <person name="Riley R."/>
            <person name="LaButti K."/>
            <person name="Andreopoulos B."/>
            <person name="Lipzen A."/>
            <person name="Chen C."/>
            <person name="Yanf M."/>
            <person name="Daum C."/>
            <person name="Ng V."/>
            <person name="Clum A."/>
            <person name="Steindorff A."/>
            <person name="Ohm R."/>
            <person name="Martin F."/>
            <person name="Silar P."/>
            <person name="Natvig D."/>
            <person name="Lalanne C."/>
            <person name="Gautier V."/>
            <person name="Ament-velasquez S.L."/>
            <person name="Kruys A."/>
            <person name="Hutchinson M.I."/>
            <person name="Powell A.J."/>
            <person name="Barry K."/>
            <person name="Miller A.N."/>
            <person name="Grigoriev I.V."/>
            <person name="Debuchy R."/>
            <person name="Gladieux P."/>
            <person name="Thoren M.H."/>
            <person name="Johannesson H."/>
        </authorList>
    </citation>
    <scope>NUCLEOTIDE SEQUENCE</scope>
    <source>
        <strain evidence="1">SMH2392-1A</strain>
    </source>
</reference>